<gene>
    <name evidence="17" type="ORF">C0Q70_14592</name>
</gene>
<evidence type="ECO:0000256" key="4">
    <source>
        <dbReference type="ARBA" id="ARBA00022673"/>
    </source>
</evidence>
<dbReference type="STRING" id="400727.A0A2T7NSJ6"/>
<accession>A0A2T7NSJ6</accession>
<evidence type="ECO:0000256" key="1">
    <source>
        <dbReference type="ARBA" id="ARBA00004479"/>
    </source>
</evidence>
<sequence>MLLSIVYPASIQVPQELKAAAETAMKRYGPYPEDIKFEDVQYYNAKKVVIEADMTGMDDEAQDKIKQTIDYLPTEKAWDFRANHVFLNMNISTVHVPTNIYDKSEKILNGVKWTDALTQQFKVNAQNNSALTWQYFCSSDGFFRIFPGMQWPRDPDTVDVFDCRMQKWYIQAATTPKNIIILVDTSGSMMGKRMAIAQSTVSTILETLSDEDYFNIIKYSKEPEYVDSCFNGTIMPANVDNIRRMQQKINDITTKDAADLRKALILAFQLLKQEERQMNSNTSTVCNKAIMIITDGAPENYVDVYKEYNWPNKSVRIFTYLIGKEVPDDRKIQWMACVNKGEFTHISTRADVQENVQQYIKVLSRPMAQNKSTHFVWSAVYLDYPTQMSEISVNPMSFISNRINAEYEQDASFKGLGLVISVAMPVFDTRTVVLLDFPNTITTTTTHSEPPSVLRGPRSRPLLLLDTAVCEETLAQPSMRQDTHDVVVLDAHNDYHNLSRDYLWNMSFSRSCLVVNVFQAKCEEDPTKNLLGVVGTDVRCARAECLSSCLQLGVNGYAFAVTSHGYVLFHPDFRPFHNIKNTNRLALRPKYNSVDLSEVELIFSNQTNHNHPLRQYLLSADDGSDNMENHTMLMHYDGMKRARTQKNNYQFGAINKTFRLVFVVPDGYGNHYIKVKDKAVQHPEQDFALLFNGSSKVHFAPWIYCQDTKGSFVQLDEEVLYEYVKQEFSNTPGDKKFMYDCDKELVRHLLLDIRLTVNYSNIWNGISFVPKSEDSEDPVGKENRKCLLANRDDKFRCITMLYKKYGIEMMWVSTASGLTRYNQTTHDQPAELEFMQMSLMDNRYRASIKSLYYRRAVYGWEEGTPYVFFLEKSRGQRYVVMAVAEIGEGEKNAKTPIAVTAFLMKHYKLQELFSNLTGDCPDKHNCKVTCADTHILNCYLVDNNGYVLASNNPENETLDFLGEKEPSLLRELIRHHYFIELNVTDYQAICPIVVSHQQSSSSFLMTPFKYLLNMFSWILMELALFLSEWGLRSWLHWRSAFGQNSGYDAEDCASKPEDMDPVAQFYLCNVVVYKDTKELLNNTKEVDNRPCVTQKTRYSLNVTTMKAKKSFSGSLTRCGQCNAANMTSYTVQWLEDTNLILVMAAANCECDTTEDSFPTAAREVTYILPPQNTLTQCLHGEEEMCKRLLNVSLELKMVDTSRTTNALCLDSRDEVLRIDSAIEPSTFFTPPTTVVSSAPTSLPAAALQKESSHGWLHTELPSITSEARLCSDSLGLEKKQEGEKWRHAGHGPACCVIFIRI</sequence>
<keyword evidence="12" id="KW-0472">Membrane</keyword>
<keyword evidence="10" id="KW-1133">Transmembrane helix</keyword>
<keyword evidence="6" id="KW-0479">Metal-binding</keyword>
<evidence type="ECO:0000259" key="16">
    <source>
        <dbReference type="PROSITE" id="PS50234"/>
    </source>
</evidence>
<dbReference type="InterPro" id="IPR051173">
    <property type="entry name" value="Ca_channel_alpha-2/delta"/>
</dbReference>
<evidence type="ECO:0000256" key="7">
    <source>
        <dbReference type="ARBA" id="ARBA00022729"/>
    </source>
</evidence>
<proteinExistence type="predicted"/>
<dbReference type="InterPro" id="IPR002035">
    <property type="entry name" value="VWF_A"/>
</dbReference>
<name>A0A2T7NSJ6_POMCA</name>
<keyword evidence="5" id="KW-0812">Transmembrane</keyword>
<dbReference type="Gene3D" id="3.30.450.20">
    <property type="entry name" value="PAS domain"/>
    <property type="match status" value="1"/>
</dbReference>
<feature type="domain" description="VWFA" evidence="16">
    <location>
        <begin position="178"/>
        <end position="363"/>
    </location>
</feature>
<dbReference type="Proteomes" id="UP000245119">
    <property type="component" value="Linkage Group LG9"/>
</dbReference>
<dbReference type="PANTHER" id="PTHR10166">
    <property type="entry name" value="VOLTAGE-DEPENDENT CALCIUM CHANNEL SUBUNIT ALPHA-2/DELTA-RELATED"/>
    <property type="match status" value="1"/>
</dbReference>
<evidence type="ECO:0000313" key="18">
    <source>
        <dbReference type="Proteomes" id="UP000245119"/>
    </source>
</evidence>
<evidence type="ECO:0000256" key="5">
    <source>
        <dbReference type="ARBA" id="ARBA00022692"/>
    </source>
</evidence>
<dbReference type="PROSITE" id="PS50234">
    <property type="entry name" value="VWFA"/>
    <property type="match status" value="1"/>
</dbReference>
<evidence type="ECO:0000256" key="2">
    <source>
        <dbReference type="ARBA" id="ARBA00022448"/>
    </source>
</evidence>
<comment type="subcellular location">
    <subcellularLocation>
        <location evidence="1">Membrane</location>
        <topology evidence="1">Single-pass type I membrane protein</topology>
    </subcellularLocation>
</comment>
<reference evidence="17 18" key="1">
    <citation type="submission" date="2018-04" db="EMBL/GenBank/DDBJ databases">
        <title>The genome of golden apple snail Pomacea canaliculata provides insight into stress tolerance and invasive adaptation.</title>
        <authorList>
            <person name="Liu C."/>
            <person name="Liu B."/>
            <person name="Ren Y."/>
            <person name="Zhang Y."/>
            <person name="Wang H."/>
            <person name="Li S."/>
            <person name="Jiang F."/>
            <person name="Yin L."/>
            <person name="Zhang G."/>
            <person name="Qian W."/>
            <person name="Fan W."/>
        </authorList>
    </citation>
    <scope>NUCLEOTIDE SEQUENCE [LARGE SCALE GENOMIC DNA]</scope>
    <source>
        <strain evidence="17">SZHN2017</strain>
        <tissue evidence="17">Muscle</tissue>
    </source>
</reference>
<evidence type="ECO:0000256" key="10">
    <source>
        <dbReference type="ARBA" id="ARBA00022989"/>
    </source>
</evidence>
<dbReference type="FunFam" id="3.40.50.410:FF:000007">
    <property type="entry name" value="Calcium voltage-gated channel auxiliary subunit alpha2delta 3"/>
    <property type="match status" value="1"/>
</dbReference>
<keyword evidence="7" id="KW-0732">Signal</keyword>
<comment type="caution">
    <text evidence="17">The sequence shown here is derived from an EMBL/GenBank/DDBJ whole genome shotgun (WGS) entry which is preliminary data.</text>
</comment>
<keyword evidence="13" id="KW-1015">Disulfide bond</keyword>
<evidence type="ECO:0000256" key="12">
    <source>
        <dbReference type="ARBA" id="ARBA00023136"/>
    </source>
</evidence>
<dbReference type="GO" id="GO:0005891">
    <property type="term" value="C:voltage-gated calcium channel complex"/>
    <property type="evidence" value="ECO:0007669"/>
    <property type="project" value="TreeGrafter"/>
</dbReference>
<keyword evidence="3" id="KW-0109">Calcium transport</keyword>
<dbReference type="Pfam" id="PF13768">
    <property type="entry name" value="VWA_3"/>
    <property type="match status" value="1"/>
</dbReference>
<keyword evidence="9" id="KW-0851">Voltage-gated channel</keyword>
<dbReference type="EMBL" id="PZQS01000009">
    <property type="protein sequence ID" value="PVD24122.1"/>
    <property type="molecule type" value="Genomic_DNA"/>
</dbReference>
<dbReference type="Pfam" id="PF08473">
    <property type="entry name" value="VGCC_alpha2"/>
    <property type="match status" value="1"/>
</dbReference>
<protein>
    <recommendedName>
        <fullName evidence="16">VWFA domain-containing protein</fullName>
    </recommendedName>
</protein>
<dbReference type="GO" id="GO:0046872">
    <property type="term" value="F:metal ion binding"/>
    <property type="evidence" value="ECO:0007669"/>
    <property type="project" value="UniProtKB-KW"/>
</dbReference>
<dbReference type="InterPro" id="IPR013608">
    <property type="entry name" value="VWA_N"/>
</dbReference>
<dbReference type="Pfam" id="PF08399">
    <property type="entry name" value="VWA_N"/>
    <property type="match status" value="1"/>
</dbReference>
<dbReference type="InterPro" id="IPR013680">
    <property type="entry name" value="VDCC_a2/dsu"/>
</dbReference>
<keyword evidence="18" id="KW-1185">Reference proteome</keyword>
<dbReference type="SUPFAM" id="SSF53300">
    <property type="entry name" value="vWA-like"/>
    <property type="match status" value="1"/>
</dbReference>
<dbReference type="Gene3D" id="3.40.50.410">
    <property type="entry name" value="von Willebrand factor, type A domain"/>
    <property type="match status" value="1"/>
</dbReference>
<dbReference type="PANTHER" id="PTHR10166:SF37">
    <property type="entry name" value="STOLID, ISOFORM H"/>
    <property type="match status" value="1"/>
</dbReference>
<evidence type="ECO:0000256" key="14">
    <source>
        <dbReference type="ARBA" id="ARBA00023180"/>
    </source>
</evidence>
<dbReference type="OrthoDB" id="10054666at2759"/>
<evidence type="ECO:0000256" key="9">
    <source>
        <dbReference type="ARBA" id="ARBA00022882"/>
    </source>
</evidence>
<evidence type="ECO:0000256" key="15">
    <source>
        <dbReference type="ARBA" id="ARBA00023303"/>
    </source>
</evidence>
<dbReference type="SMART" id="SM00327">
    <property type="entry name" value="VWA"/>
    <property type="match status" value="1"/>
</dbReference>
<evidence type="ECO:0000256" key="8">
    <source>
        <dbReference type="ARBA" id="ARBA00022837"/>
    </source>
</evidence>
<keyword evidence="8" id="KW-0106">Calcium</keyword>
<keyword evidence="4" id="KW-0107">Calcium channel</keyword>
<dbReference type="InterPro" id="IPR036465">
    <property type="entry name" value="vWFA_dom_sf"/>
</dbReference>
<evidence type="ECO:0000256" key="11">
    <source>
        <dbReference type="ARBA" id="ARBA00023065"/>
    </source>
</evidence>
<keyword evidence="15" id="KW-0407">Ion channel</keyword>
<keyword evidence="14" id="KW-0325">Glycoprotein</keyword>
<keyword evidence="11" id="KW-0406">Ion transport</keyword>
<dbReference type="GO" id="GO:0005245">
    <property type="term" value="F:voltage-gated calcium channel activity"/>
    <property type="evidence" value="ECO:0007669"/>
    <property type="project" value="TreeGrafter"/>
</dbReference>
<evidence type="ECO:0000256" key="13">
    <source>
        <dbReference type="ARBA" id="ARBA00023157"/>
    </source>
</evidence>
<evidence type="ECO:0000313" key="17">
    <source>
        <dbReference type="EMBL" id="PVD24122.1"/>
    </source>
</evidence>
<evidence type="ECO:0000256" key="3">
    <source>
        <dbReference type="ARBA" id="ARBA00022568"/>
    </source>
</evidence>
<evidence type="ECO:0000256" key="6">
    <source>
        <dbReference type="ARBA" id="ARBA00022723"/>
    </source>
</evidence>
<organism evidence="17 18">
    <name type="scientific">Pomacea canaliculata</name>
    <name type="common">Golden apple snail</name>
    <dbReference type="NCBI Taxonomy" id="400727"/>
    <lineage>
        <taxon>Eukaryota</taxon>
        <taxon>Metazoa</taxon>
        <taxon>Spiralia</taxon>
        <taxon>Lophotrochozoa</taxon>
        <taxon>Mollusca</taxon>
        <taxon>Gastropoda</taxon>
        <taxon>Caenogastropoda</taxon>
        <taxon>Architaenioglossa</taxon>
        <taxon>Ampullarioidea</taxon>
        <taxon>Ampullariidae</taxon>
        <taxon>Pomacea</taxon>
    </lineage>
</organism>
<keyword evidence="2" id="KW-0813">Transport</keyword>